<keyword evidence="5 10" id="KW-0648">Protein biosynthesis</keyword>
<dbReference type="EC" id="6.1.1.1" evidence="1 8"/>
<organism evidence="11 12">
    <name type="scientific">Candidatus Shapirobacteria bacterium CG09_land_8_20_14_0_10_39_12</name>
    <dbReference type="NCBI Taxonomy" id="1974885"/>
    <lineage>
        <taxon>Bacteria</taxon>
        <taxon>Candidatus Shapironibacteriota</taxon>
    </lineage>
</organism>
<evidence type="ECO:0000256" key="9">
    <source>
        <dbReference type="PROSITE-ProRule" id="PRU00182"/>
    </source>
</evidence>
<name>A0A2H0WQ04_9BACT</name>
<comment type="similarity">
    <text evidence="10">Belongs to the class-I aminoacyl-tRNA synthetase family.</text>
</comment>
<dbReference type="SUPFAM" id="SSF52374">
    <property type="entry name" value="Nucleotidylyl transferase"/>
    <property type="match status" value="1"/>
</dbReference>
<dbReference type="Proteomes" id="UP000230775">
    <property type="component" value="Unassembled WGS sequence"/>
</dbReference>
<evidence type="ECO:0000256" key="4">
    <source>
        <dbReference type="ARBA" id="ARBA00022840"/>
    </source>
</evidence>
<protein>
    <recommendedName>
        <fullName evidence="1 8">Tyrosine--tRNA ligase</fullName>
        <ecNumber evidence="1 8">6.1.1.1</ecNumber>
    </recommendedName>
</protein>
<dbReference type="InterPro" id="IPR002307">
    <property type="entry name" value="Tyr-tRNA-ligase"/>
</dbReference>
<dbReference type="PANTHER" id="PTHR11766">
    <property type="entry name" value="TYROSYL-TRNA SYNTHETASE"/>
    <property type="match status" value="1"/>
</dbReference>
<dbReference type="GO" id="GO:0006437">
    <property type="term" value="P:tyrosyl-tRNA aminoacylation"/>
    <property type="evidence" value="ECO:0007669"/>
    <property type="project" value="UniProtKB-UniRule"/>
</dbReference>
<dbReference type="PROSITE" id="PS50889">
    <property type="entry name" value="S4"/>
    <property type="match status" value="1"/>
</dbReference>
<reference evidence="12" key="1">
    <citation type="submission" date="2017-09" db="EMBL/GenBank/DDBJ databases">
        <title>Depth-based differentiation of microbial function through sediment-hosted aquifers and enrichment of novel symbionts in the deep terrestrial subsurface.</title>
        <authorList>
            <person name="Probst A.J."/>
            <person name="Ladd B."/>
            <person name="Jarett J.K."/>
            <person name="Geller-Mcgrath D.E."/>
            <person name="Sieber C.M.K."/>
            <person name="Emerson J.B."/>
            <person name="Anantharaman K."/>
            <person name="Thomas B.C."/>
            <person name="Malmstrom R."/>
            <person name="Stieglmeier M."/>
            <person name="Klingl A."/>
            <person name="Woyke T."/>
            <person name="Ryan C.M."/>
            <person name="Banfield J.F."/>
        </authorList>
    </citation>
    <scope>NUCLEOTIDE SEQUENCE [LARGE SCALE GENOMIC DNA]</scope>
</reference>
<evidence type="ECO:0000256" key="3">
    <source>
        <dbReference type="ARBA" id="ARBA00022741"/>
    </source>
</evidence>
<dbReference type="PRINTS" id="PR01040">
    <property type="entry name" value="TRNASYNTHTYR"/>
</dbReference>
<accession>A0A2H0WQ04</accession>
<evidence type="ECO:0000256" key="1">
    <source>
        <dbReference type="ARBA" id="ARBA00013160"/>
    </source>
</evidence>
<evidence type="ECO:0000256" key="8">
    <source>
        <dbReference type="NCBIfam" id="TIGR00234"/>
    </source>
</evidence>
<keyword evidence="9" id="KW-0694">RNA-binding</keyword>
<evidence type="ECO:0000256" key="10">
    <source>
        <dbReference type="RuleBase" id="RU363036"/>
    </source>
</evidence>
<dbReference type="Gene3D" id="3.40.50.620">
    <property type="entry name" value="HUPs"/>
    <property type="match status" value="1"/>
</dbReference>
<gene>
    <name evidence="11" type="primary">tyrS</name>
    <name evidence="11" type="ORF">COT64_01195</name>
</gene>
<keyword evidence="2 10" id="KW-0436">Ligase</keyword>
<keyword evidence="6 10" id="KW-0030">Aminoacyl-tRNA synthetase</keyword>
<evidence type="ECO:0000256" key="2">
    <source>
        <dbReference type="ARBA" id="ARBA00022598"/>
    </source>
</evidence>
<evidence type="ECO:0000256" key="5">
    <source>
        <dbReference type="ARBA" id="ARBA00022917"/>
    </source>
</evidence>
<keyword evidence="3 10" id="KW-0547">Nucleotide-binding</keyword>
<dbReference type="CDD" id="cd00805">
    <property type="entry name" value="TyrRS_core"/>
    <property type="match status" value="1"/>
</dbReference>
<proteinExistence type="inferred from homology"/>
<dbReference type="GO" id="GO:0003723">
    <property type="term" value="F:RNA binding"/>
    <property type="evidence" value="ECO:0007669"/>
    <property type="project" value="UniProtKB-KW"/>
</dbReference>
<dbReference type="InterPro" id="IPR024088">
    <property type="entry name" value="Tyr-tRNA-ligase_bac-type"/>
</dbReference>
<evidence type="ECO:0000313" key="12">
    <source>
        <dbReference type="Proteomes" id="UP000230775"/>
    </source>
</evidence>
<dbReference type="GO" id="GO:0004831">
    <property type="term" value="F:tyrosine-tRNA ligase activity"/>
    <property type="evidence" value="ECO:0007669"/>
    <property type="project" value="UniProtKB-UniRule"/>
</dbReference>
<comment type="caution">
    <text evidence="11">The sequence shown here is derived from an EMBL/GenBank/DDBJ whole genome shotgun (WGS) entry which is preliminary data.</text>
</comment>
<dbReference type="Gene3D" id="1.10.240.10">
    <property type="entry name" value="Tyrosyl-Transfer RNA Synthetase"/>
    <property type="match status" value="1"/>
</dbReference>
<dbReference type="InterPro" id="IPR014729">
    <property type="entry name" value="Rossmann-like_a/b/a_fold"/>
</dbReference>
<dbReference type="NCBIfam" id="TIGR00234">
    <property type="entry name" value="tyrS"/>
    <property type="match status" value="1"/>
</dbReference>
<comment type="catalytic activity">
    <reaction evidence="7">
        <text>tRNA(Tyr) + L-tyrosine + ATP = L-tyrosyl-tRNA(Tyr) + AMP + diphosphate + H(+)</text>
        <dbReference type="Rhea" id="RHEA:10220"/>
        <dbReference type="Rhea" id="RHEA-COMP:9706"/>
        <dbReference type="Rhea" id="RHEA-COMP:9707"/>
        <dbReference type="ChEBI" id="CHEBI:15378"/>
        <dbReference type="ChEBI" id="CHEBI:30616"/>
        <dbReference type="ChEBI" id="CHEBI:33019"/>
        <dbReference type="ChEBI" id="CHEBI:58315"/>
        <dbReference type="ChEBI" id="CHEBI:78442"/>
        <dbReference type="ChEBI" id="CHEBI:78536"/>
        <dbReference type="ChEBI" id="CHEBI:456215"/>
        <dbReference type="EC" id="6.1.1.1"/>
    </reaction>
</comment>
<sequence length="390" mass="44002">MMDEVENLLTRGVEKIYPSKEELEKVLRSGKKLKLYQGFDPSMPSLHLGNFAGVMKLRQFQKLGHEIIFLIGDFTAMIGDPDKLSVRKPLTREETRLNSTNWKEQIKNIIDFNGPNPAKLLYNSEWLDKVSFRDLIEITSKFTAQQMLERDMFQKRMSEGRPVYLHELLYPVAQAYDCVFMKVDLELAGNDQTFNALAGRTLMNALKGKDKFVMTTKLLVDAKGDKVGKTTGNALFLDSTPESFFGGIMSFPDEVIGLSFELLTEMSLEGIEEKIAPDPMGEKKHLAFEIVSLLWGEESAQKAKTEFENTFQKGLTPDNIPEVVMDSQEIELTDLVAKVANISLSESKRLINQGAIEIDTLPATDLHQKITPKNGTVIKIGKTRFVKLKI</sequence>
<keyword evidence="4 10" id="KW-0067">ATP-binding</keyword>
<dbReference type="InterPro" id="IPR002305">
    <property type="entry name" value="aa-tRNA-synth_Ic"/>
</dbReference>
<dbReference type="InterPro" id="IPR036986">
    <property type="entry name" value="S4_RNA-bd_sf"/>
</dbReference>
<dbReference type="AlphaFoldDB" id="A0A2H0WQ04"/>
<dbReference type="PANTHER" id="PTHR11766:SF1">
    <property type="entry name" value="TYROSINE--TRNA LIGASE"/>
    <property type="match status" value="1"/>
</dbReference>
<evidence type="ECO:0000256" key="7">
    <source>
        <dbReference type="ARBA" id="ARBA00048248"/>
    </source>
</evidence>
<dbReference type="Gene3D" id="3.10.290.10">
    <property type="entry name" value="RNA-binding S4 domain"/>
    <property type="match status" value="1"/>
</dbReference>
<evidence type="ECO:0000313" key="11">
    <source>
        <dbReference type="EMBL" id="PIS14707.1"/>
    </source>
</evidence>
<dbReference type="GO" id="GO:0005829">
    <property type="term" value="C:cytosol"/>
    <property type="evidence" value="ECO:0007669"/>
    <property type="project" value="TreeGrafter"/>
</dbReference>
<dbReference type="GO" id="GO:0005524">
    <property type="term" value="F:ATP binding"/>
    <property type="evidence" value="ECO:0007669"/>
    <property type="project" value="UniProtKB-KW"/>
</dbReference>
<dbReference type="EMBL" id="PEZI01000028">
    <property type="protein sequence ID" value="PIS14707.1"/>
    <property type="molecule type" value="Genomic_DNA"/>
</dbReference>
<dbReference type="Pfam" id="PF00579">
    <property type="entry name" value="tRNA-synt_1b"/>
    <property type="match status" value="1"/>
</dbReference>
<evidence type="ECO:0000256" key="6">
    <source>
        <dbReference type="ARBA" id="ARBA00023146"/>
    </source>
</evidence>
<dbReference type="SUPFAM" id="SSF55174">
    <property type="entry name" value="Alpha-L RNA-binding motif"/>
    <property type="match status" value="1"/>
</dbReference>